<protein>
    <recommendedName>
        <fullName evidence="4">Xylanolytic transcriptional activator regulatory domain-containing protein</fullName>
    </recommendedName>
</protein>
<dbReference type="CDD" id="cd12148">
    <property type="entry name" value="fungal_TF_MHR"/>
    <property type="match status" value="1"/>
</dbReference>
<evidence type="ECO:0000256" key="3">
    <source>
        <dbReference type="SAM" id="SignalP"/>
    </source>
</evidence>
<feature type="domain" description="Xylanolytic transcriptional activator regulatory" evidence="4">
    <location>
        <begin position="789"/>
        <end position="877"/>
    </location>
</feature>
<name>A0AA38YFL8_9EURO</name>
<dbReference type="GO" id="GO:0006351">
    <property type="term" value="P:DNA-templated transcription"/>
    <property type="evidence" value="ECO:0007669"/>
    <property type="project" value="InterPro"/>
</dbReference>
<gene>
    <name evidence="5" type="ORF">H2204_000104</name>
</gene>
<evidence type="ECO:0000313" key="6">
    <source>
        <dbReference type="Proteomes" id="UP001172681"/>
    </source>
</evidence>
<dbReference type="InterPro" id="IPR039535">
    <property type="entry name" value="ASST-like"/>
</dbReference>
<accession>A0AA38YFL8</accession>
<evidence type="ECO:0000259" key="4">
    <source>
        <dbReference type="SMART" id="SM00906"/>
    </source>
</evidence>
<organism evidence="5 6">
    <name type="scientific">Knufia peltigerae</name>
    <dbReference type="NCBI Taxonomy" id="1002370"/>
    <lineage>
        <taxon>Eukaryota</taxon>
        <taxon>Fungi</taxon>
        <taxon>Dikarya</taxon>
        <taxon>Ascomycota</taxon>
        <taxon>Pezizomycotina</taxon>
        <taxon>Eurotiomycetes</taxon>
        <taxon>Chaetothyriomycetidae</taxon>
        <taxon>Chaetothyriales</taxon>
        <taxon>Trichomeriaceae</taxon>
        <taxon>Knufia</taxon>
    </lineage>
</organism>
<feature type="region of interest" description="Disordered" evidence="2">
    <location>
        <begin position="807"/>
        <end position="831"/>
    </location>
</feature>
<feature type="region of interest" description="Disordered" evidence="2">
    <location>
        <begin position="885"/>
        <end position="910"/>
    </location>
</feature>
<dbReference type="Pfam" id="PF04082">
    <property type="entry name" value="Fungal_trans"/>
    <property type="match status" value="1"/>
</dbReference>
<reference evidence="5" key="1">
    <citation type="submission" date="2022-10" db="EMBL/GenBank/DDBJ databases">
        <title>Culturing micro-colonial fungi from biological soil crusts in the Mojave desert and describing Neophaeococcomyces mojavensis, and introducing the new genera and species Taxawa tesnikishii.</title>
        <authorList>
            <person name="Kurbessoian T."/>
            <person name="Stajich J.E."/>
        </authorList>
    </citation>
    <scope>NUCLEOTIDE SEQUENCE</scope>
    <source>
        <strain evidence="5">TK_35</strain>
    </source>
</reference>
<proteinExistence type="predicted"/>
<feature type="compositionally biased region" description="Pro residues" evidence="2">
    <location>
        <begin position="1184"/>
        <end position="1193"/>
    </location>
</feature>
<dbReference type="Pfam" id="PF14269">
    <property type="entry name" value="Arylsulfotran_2"/>
    <property type="match status" value="1"/>
</dbReference>
<keyword evidence="1" id="KW-0539">Nucleus</keyword>
<dbReference type="GO" id="GO:0008270">
    <property type="term" value="F:zinc ion binding"/>
    <property type="evidence" value="ECO:0007669"/>
    <property type="project" value="InterPro"/>
</dbReference>
<dbReference type="SMART" id="SM00906">
    <property type="entry name" value="Fungal_trans"/>
    <property type="match status" value="1"/>
</dbReference>
<evidence type="ECO:0000256" key="1">
    <source>
        <dbReference type="ARBA" id="ARBA00023242"/>
    </source>
</evidence>
<feature type="region of interest" description="Disordered" evidence="2">
    <location>
        <begin position="1172"/>
        <end position="1193"/>
    </location>
</feature>
<feature type="chain" id="PRO_5041241150" description="Xylanolytic transcriptional activator regulatory domain-containing protein" evidence="3">
    <location>
        <begin position="24"/>
        <end position="1229"/>
    </location>
</feature>
<dbReference type="Proteomes" id="UP001172681">
    <property type="component" value="Unassembled WGS sequence"/>
</dbReference>
<dbReference type="AlphaFoldDB" id="A0AA38YFL8"/>
<dbReference type="InterPro" id="IPR053143">
    <property type="entry name" value="Arylsulfate_ST"/>
</dbReference>
<evidence type="ECO:0000256" key="2">
    <source>
        <dbReference type="SAM" id="MobiDB-lite"/>
    </source>
</evidence>
<evidence type="ECO:0000313" key="5">
    <source>
        <dbReference type="EMBL" id="KAJ9647475.1"/>
    </source>
</evidence>
<dbReference type="GO" id="GO:0003677">
    <property type="term" value="F:DNA binding"/>
    <property type="evidence" value="ECO:0007669"/>
    <property type="project" value="InterPro"/>
</dbReference>
<dbReference type="PANTHER" id="PTHR35340">
    <property type="entry name" value="PQQ ENZYME REPEAT PROTEIN-RELATED"/>
    <property type="match status" value="1"/>
</dbReference>
<comment type="caution">
    <text evidence="5">The sequence shown here is derived from an EMBL/GenBank/DDBJ whole genome shotgun (WGS) entry which is preliminary data.</text>
</comment>
<feature type="signal peptide" evidence="3">
    <location>
        <begin position="1"/>
        <end position="23"/>
    </location>
</feature>
<sequence length="1229" mass="136620">MSQLFASTCALTWLLSSMPLASANWRYKSRPDLAPPTLNITIPATSEVEKGYLFMAPFSGYAEGTRHGPLQAAPYIFTDTGDLVWSGFTYFSIWATNFQAAKYKGRDVLFCFEGSHNAAYGHGHGHTTFLDQNYETIRELRAGNHRLTDKHEFHIINEETALIQIYHPVPYDLSPYGGGEQQQWIVDARFQELDIETGEVLFEWSSLDHVDPSEGYLPLNPGQAGAGYNSSDAWDYFHINSVDKDDEGNYLISARDANAAYKINGTTGEIIWQLSGKSSSFKMGDEVEFAFQHHARFQGRNEDGTKEIISIYDNSAHGTENGGGHEVHFYHISRGKIIEVDTKSWEATIVQAFHPPDDLLSKSQGSTQVLPNGNVLVNWGSEGAMTEFKADGTPIFHTYMDSGFLGLGVENYRGFRYNWTGIPNEAPAIVALEDGNSTNIYVSWNGDTRTKVWRFYEVKDERRSYLGESRREGFETELKLDRVNVKSVQAEALDAEGSVLVDTSKVKPEIMIHEYKGQGRKTQEKSGLIPWLTFKGQKFFRNASDVRHESCATAGVKCEFRSDDWKRVPVSQEYVTALEGRVASLESFLSNIKTSTGDQRDEIISSIDVDDHLPTRVDDRTRPATLSFEDVETFTPPGHWDRTAEGFSIFHRAGSAYGTGLIQSCPSSPQPVSNTWVHSNISGIPGLVVDECIDLFFQWQRPFCRILDRDSIPSRTGNFTGPLSGLVHAVCALGALMSHDQNIKHLAPLFIAAAENEIAKSFHTLDVTTTQTFLLCAVFESGRGNVSKGWMYSGVALRMAEALGIHEDRLPPPPPPPPPVSETGPSGTLPVDFESRRRMSLTLAISDKMLSLLFGQTPMMNNPVECDLDAKSIEPVFAAPAAPDDATAAYRSSPQTTPPQMMPSCPSDDDDDSGGFYSLLLQKQAQLAAIIGDLQNHTYLSRRRKPSRWSEAVNGTVHNKLNARLLGWYNSLPSELRWSRWTSNIETLDPGLATTHVLYHIVRLALNRPLLAVQQQHHHHPPHTQHPAAVANQASDICEDSVETIVGILRRFRVQHTLMNAPLVFVHGVIAAADTTLAIASRKSQQVHSPRHLQEKDSLLPFLDMLLSELSYSWSVADNARDGLRTRLQQQHQMQIGALQREDKCFSSPSMSTTTEYSSEFSDFQQSTDLTTTSDFGSGTVLPQDPPPWPGPGPKQRLDLEILGATDLEFDLANVFQYGGGGVSEMYTF</sequence>
<keyword evidence="6" id="KW-1185">Reference proteome</keyword>
<dbReference type="PANTHER" id="PTHR35340:SF9">
    <property type="entry name" value="ASST-DOMAIN-CONTAINING PROTEIN"/>
    <property type="match status" value="1"/>
</dbReference>
<feature type="compositionally biased region" description="Pro residues" evidence="2">
    <location>
        <begin position="811"/>
        <end position="820"/>
    </location>
</feature>
<dbReference type="InterPro" id="IPR007219">
    <property type="entry name" value="XnlR_reg_dom"/>
</dbReference>
<dbReference type="EMBL" id="JAPDRN010000001">
    <property type="protein sequence ID" value="KAJ9647475.1"/>
    <property type="molecule type" value="Genomic_DNA"/>
</dbReference>
<keyword evidence="3" id="KW-0732">Signal</keyword>